<dbReference type="InterPro" id="IPR011992">
    <property type="entry name" value="EF-hand-dom_pair"/>
</dbReference>
<feature type="domain" description="EF-hand" evidence="2">
    <location>
        <begin position="81"/>
        <end position="111"/>
    </location>
</feature>
<dbReference type="STRING" id="529704.SAMN02927913_2655"/>
<keyword evidence="1" id="KW-0732">Signal</keyword>
<feature type="signal peptide" evidence="1">
    <location>
        <begin position="1"/>
        <end position="17"/>
    </location>
</feature>
<keyword evidence="4" id="KW-1185">Reference proteome</keyword>
<evidence type="ECO:0000313" key="3">
    <source>
        <dbReference type="EMBL" id="SEJ18921.1"/>
    </source>
</evidence>
<dbReference type="Pfam" id="PF13202">
    <property type="entry name" value="EF-hand_5"/>
    <property type="match status" value="3"/>
</dbReference>
<dbReference type="PROSITE" id="PS50222">
    <property type="entry name" value="EF_HAND_2"/>
    <property type="match status" value="2"/>
</dbReference>
<dbReference type="OrthoDB" id="5703633at2"/>
<evidence type="ECO:0000313" key="4">
    <source>
        <dbReference type="Proteomes" id="UP000199420"/>
    </source>
</evidence>
<feature type="chain" id="PRO_5011651198" evidence="1">
    <location>
        <begin position="18"/>
        <end position="111"/>
    </location>
</feature>
<evidence type="ECO:0000256" key="1">
    <source>
        <dbReference type="SAM" id="SignalP"/>
    </source>
</evidence>
<name>A0A1H6WPG7_9GAMM</name>
<protein>
    <submittedName>
        <fullName evidence="3">EF hand</fullName>
    </submittedName>
</protein>
<sequence length="111" mass="12365">MRRLLPLLALLCTAAHAGDYPSSVSAYLARFDQDGDGRVGPQEYVDYLSAGFRAMDANGDGVLETDELPPGPRRMPRTLAAFQADLRAQFRRMDRNHDGFLNAREMAQPPR</sequence>
<dbReference type="InterPro" id="IPR018247">
    <property type="entry name" value="EF_Hand_1_Ca_BS"/>
</dbReference>
<dbReference type="InterPro" id="IPR002048">
    <property type="entry name" value="EF_hand_dom"/>
</dbReference>
<dbReference type="RefSeq" id="WP_091337747.1">
    <property type="nucleotide sequence ID" value="NZ_FNYC01000005.1"/>
</dbReference>
<reference evidence="3 4" key="1">
    <citation type="submission" date="2016-10" db="EMBL/GenBank/DDBJ databases">
        <authorList>
            <person name="de Groot N.N."/>
        </authorList>
    </citation>
    <scope>NUCLEOTIDE SEQUENCE [LARGE SCALE GENOMIC DNA]</scope>
    <source>
        <strain evidence="3 4">DSM 26515</strain>
    </source>
</reference>
<dbReference type="GO" id="GO:0005509">
    <property type="term" value="F:calcium ion binding"/>
    <property type="evidence" value="ECO:0007669"/>
    <property type="project" value="InterPro"/>
</dbReference>
<dbReference type="SUPFAM" id="SSF47473">
    <property type="entry name" value="EF-hand"/>
    <property type="match status" value="1"/>
</dbReference>
<accession>A0A1H6WPG7</accession>
<organism evidence="3 4">
    <name type="scientific">Frateuria terrea</name>
    <dbReference type="NCBI Taxonomy" id="529704"/>
    <lineage>
        <taxon>Bacteria</taxon>
        <taxon>Pseudomonadati</taxon>
        <taxon>Pseudomonadota</taxon>
        <taxon>Gammaproteobacteria</taxon>
        <taxon>Lysobacterales</taxon>
        <taxon>Rhodanobacteraceae</taxon>
        <taxon>Frateuria</taxon>
    </lineage>
</organism>
<dbReference type="EMBL" id="FNYC01000005">
    <property type="protein sequence ID" value="SEJ18921.1"/>
    <property type="molecule type" value="Genomic_DNA"/>
</dbReference>
<dbReference type="Gene3D" id="1.10.238.10">
    <property type="entry name" value="EF-hand"/>
    <property type="match status" value="1"/>
</dbReference>
<proteinExistence type="predicted"/>
<dbReference type="AlphaFoldDB" id="A0A1H6WPG7"/>
<feature type="domain" description="EF-hand" evidence="2">
    <location>
        <begin position="19"/>
        <end position="54"/>
    </location>
</feature>
<dbReference type="PROSITE" id="PS00018">
    <property type="entry name" value="EF_HAND_1"/>
    <property type="match status" value="3"/>
</dbReference>
<gene>
    <name evidence="3" type="ORF">SAMN04487997_2678</name>
</gene>
<dbReference type="Proteomes" id="UP000199420">
    <property type="component" value="Unassembled WGS sequence"/>
</dbReference>
<evidence type="ECO:0000259" key="2">
    <source>
        <dbReference type="PROSITE" id="PS50222"/>
    </source>
</evidence>